<accession>A0A6G6SIN8</accession>
<evidence type="ECO:0000256" key="3">
    <source>
        <dbReference type="ARBA" id="ARBA00022729"/>
    </source>
</evidence>
<evidence type="ECO:0000256" key="4">
    <source>
        <dbReference type="ARBA" id="ARBA00023263"/>
    </source>
</evidence>
<comment type="subcellular location">
    <subcellularLocation>
        <location evidence="1">Fimbrium</location>
    </subcellularLocation>
</comment>
<keyword evidence="4" id="KW-0281">Fimbrium</keyword>
<dbReference type="EMBL" id="CP047344">
    <property type="protein sequence ID" value="QIF93540.1"/>
    <property type="molecule type" value="Genomic_DNA"/>
</dbReference>
<dbReference type="GO" id="GO:0009289">
    <property type="term" value="C:pilus"/>
    <property type="evidence" value="ECO:0007669"/>
    <property type="project" value="UniProtKB-SubCell"/>
</dbReference>
<dbReference type="AlphaFoldDB" id="A0A6G6SIN8"/>
<dbReference type="RefSeq" id="WP_072069633.1">
    <property type="nucleotide sequence ID" value="NZ_CP047344.1"/>
</dbReference>
<name>A0A6G6SIN8_PROVU</name>
<evidence type="ECO:0000313" key="8">
    <source>
        <dbReference type="Proteomes" id="UP000503287"/>
    </source>
</evidence>
<dbReference type="PANTHER" id="PTHR33420">
    <property type="entry name" value="FIMBRIAL SUBUNIT ELFA-RELATED"/>
    <property type="match status" value="1"/>
</dbReference>
<evidence type="ECO:0000313" key="7">
    <source>
        <dbReference type="EMBL" id="QIF93540.1"/>
    </source>
</evidence>
<evidence type="ECO:0000259" key="6">
    <source>
        <dbReference type="Pfam" id="PF00419"/>
    </source>
</evidence>
<evidence type="ECO:0000256" key="1">
    <source>
        <dbReference type="ARBA" id="ARBA00004561"/>
    </source>
</evidence>
<organism evidence="7 8">
    <name type="scientific">Proteus vulgaris</name>
    <dbReference type="NCBI Taxonomy" id="585"/>
    <lineage>
        <taxon>Bacteria</taxon>
        <taxon>Pseudomonadati</taxon>
        <taxon>Pseudomonadota</taxon>
        <taxon>Gammaproteobacteria</taxon>
        <taxon>Enterobacterales</taxon>
        <taxon>Morganellaceae</taxon>
        <taxon>Proteus</taxon>
    </lineage>
</organism>
<dbReference type="GO" id="GO:0043709">
    <property type="term" value="P:cell adhesion involved in single-species biofilm formation"/>
    <property type="evidence" value="ECO:0007669"/>
    <property type="project" value="TreeGrafter"/>
</dbReference>
<reference evidence="7 8" key="1">
    <citation type="submission" date="2020-01" db="EMBL/GenBank/DDBJ databases">
        <title>The genomic epidemiology of tigecycline resistance gene tet(X) variants in a swine farm in China.</title>
        <authorList>
            <person name="Peng K."/>
            <person name="Li R."/>
        </authorList>
    </citation>
    <scope>NUCLEOTIDE SEQUENCE [LARGE SCALE GENOMIC DNA]</scope>
    <source>
        <strain evidence="7 8">ZN3</strain>
    </source>
</reference>
<keyword evidence="3 5" id="KW-0732">Signal</keyword>
<feature type="domain" description="Fimbrial-type adhesion" evidence="6">
    <location>
        <begin position="31"/>
        <end position="182"/>
    </location>
</feature>
<dbReference type="SUPFAM" id="SSF49401">
    <property type="entry name" value="Bacterial adhesins"/>
    <property type="match status" value="1"/>
</dbReference>
<dbReference type="PANTHER" id="PTHR33420:SF3">
    <property type="entry name" value="FIMBRIAL SUBUNIT ELFA"/>
    <property type="match status" value="1"/>
</dbReference>
<protein>
    <recommendedName>
        <fullName evidence="6">Fimbrial-type adhesion domain-containing protein</fullName>
    </recommendedName>
</protein>
<feature type="chain" id="PRO_5028802792" description="Fimbrial-type adhesion domain-containing protein" evidence="5">
    <location>
        <begin position="27"/>
        <end position="183"/>
    </location>
</feature>
<gene>
    <name evidence="7" type="ORF">GTH24_06390</name>
</gene>
<evidence type="ECO:0000256" key="5">
    <source>
        <dbReference type="SAM" id="SignalP"/>
    </source>
</evidence>
<dbReference type="InterPro" id="IPR050263">
    <property type="entry name" value="Bact_Fimbrial_Adh_Pro"/>
</dbReference>
<keyword evidence="8" id="KW-1185">Reference proteome</keyword>
<sequence>MFQLKRKLVLLAATTSLLGLSAATFAADGTINFTGKFIDTTCNIQFDNGSNTAEVNLGSYNVKALAAVGDLTTNKPIKIALANCPVQDQTVNIEFTSNNTNADGHTYIVTGANPISKSDVGVALFNDNAQTSQIIPASTQIPVVLTADAGETTVYASFKRIANTGALTGDEVTSTATFNINYL</sequence>
<dbReference type="Proteomes" id="UP000503287">
    <property type="component" value="Chromosome"/>
</dbReference>
<dbReference type="InterPro" id="IPR008966">
    <property type="entry name" value="Adhesion_dom_sf"/>
</dbReference>
<comment type="similarity">
    <text evidence="2">Belongs to the fimbrial protein family.</text>
</comment>
<evidence type="ECO:0000256" key="2">
    <source>
        <dbReference type="ARBA" id="ARBA00006671"/>
    </source>
</evidence>
<dbReference type="Pfam" id="PF00419">
    <property type="entry name" value="Fimbrial"/>
    <property type="match status" value="1"/>
</dbReference>
<dbReference type="InterPro" id="IPR036937">
    <property type="entry name" value="Adhesion_dom_fimbrial_sf"/>
</dbReference>
<dbReference type="InterPro" id="IPR000259">
    <property type="entry name" value="Adhesion_dom_fimbrial"/>
</dbReference>
<dbReference type="Gene3D" id="2.60.40.1090">
    <property type="entry name" value="Fimbrial-type adhesion domain"/>
    <property type="match status" value="1"/>
</dbReference>
<proteinExistence type="inferred from homology"/>
<feature type="signal peptide" evidence="5">
    <location>
        <begin position="1"/>
        <end position="26"/>
    </location>
</feature>